<protein>
    <submittedName>
        <fullName evidence="2">Uncharacterized protein</fullName>
    </submittedName>
</protein>
<dbReference type="InParanoid" id="A0A078ARP1"/>
<feature type="compositionally biased region" description="Basic and acidic residues" evidence="1">
    <location>
        <begin position="37"/>
        <end position="77"/>
    </location>
</feature>
<evidence type="ECO:0000313" key="3">
    <source>
        <dbReference type="Proteomes" id="UP000039865"/>
    </source>
</evidence>
<dbReference type="AlphaFoldDB" id="A0A078ARP1"/>
<dbReference type="Proteomes" id="UP000039865">
    <property type="component" value="Unassembled WGS sequence"/>
</dbReference>
<feature type="region of interest" description="Disordered" evidence="1">
    <location>
        <begin position="1"/>
        <end position="77"/>
    </location>
</feature>
<dbReference type="OMA" id="ITHERQN"/>
<evidence type="ECO:0000256" key="1">
    <source>
        <dbReference type="SAM" id="MobiDB-lite"/>
    </source>
</evidence>
<feature type="compositionally biased region" description="Polar residues" evidence="1">
    <location>
        <begin position="286"/>
        <end position="299"/>
    </location>
</feature>
<keyword evidence="3" id="KW-1185">Reference proteome</keyword>
<organism evidence="2 3">
    <name type="scientific">Stylonychia lemnae</name>
    <name type="common">Ciliate</name>
    <dbReference type="NCBI Taxonomy" id="5949"/>
    <lineage>
        <taxon>Eukaryota</taxon>
        <taxon>Sar</taxon>
        <taxon>Alveolata</taxon>
        <taxon>Ciliophora</taxon>
        <taxon>Intramacronucleata</taxon>
        <taxon>Spirotrichea</taxon>
        <taxon>Stichotrichia</taxon>
        <taxon>Sporadotrichida</taxon>
        <taxon>Oxytrichidae</taxon>
        <taxon>Stylonychinae</taxon>
        <taxon>Stylonychia</taxon>
    </lineage>
</organism>
<dbReference type="OrthoDB" id="10613018at2759"/>
<gene>
    <name evidence="2" type="primary">Contig18626.g19788</name>
    <name evidence="2" type="ORF">STYLEM_13938</name>
</gene>
<evidence type="ECO:0000313" key="2">
    <source>
        <dbReference type="EMBL" id="CDW84869.1"/>
    </source>
</evidence>
<name>A0A078ARP1_STYLE</name>
<dbReference type="EMBL" id="CCKQ01013224">
    <property type="protein sequence ID" value="CDW84869.1"/>
    <property type="molecule type" value="Genomic_DNA"/>
</dbReference>
<reference evidence="2 3" key="1">
    <citation type="submission" date="2014-06" db="EMBL/GenBank/DDBJ databases">
        <authorList>
            <person name="Swart Estienne"/>
        </authorList>
    </citation>
    <scope>NUCLEOTIDE SEQUENCE [LARGE SCALE GENOMIC DNA]</scope>
    <source>
        <strain evidence="2 3">130c</strain>
    </source>
</reference>
<feature type="region of interest" description="Disordered" evidence="1">
    <location>
        <begin position="271"/>
        <end position="313"/>
    </location>
</feature>
<feature type="compositionally biased region" description="Polar residues" evidence="1">
    <location>
        <begin position="368"/>
        <end position="384"/>
    </location>
</feature>
<feature type="region of interest" description="Disordered" evidence="1">
    <location>
        <begin position="357"/>
        <end position="404"/>
    </location>
</feature>
<proteinExistence type="predicted"/>
<accession>A0A078ARP1</accession>
<sequence>MNQSPSKQQLDGKDQDKNKNKDKLNKQGKEADEDEKIPETEEEMQKREKEDDQDLKALKEKLRKLQERQPPKDKDELIDHLMERLEQAEQAILAAEEVITHERQNRKVISKKLKAKNNELRILVEKEKKTLKDKVHDELEITLQQALKEKLLAEQKLEEAESVMKERNSMFEEIDRIHMQLREQYRQSEKISAEQQKVIENLEEELTATKEERDYLQNLSDQRQKTIDKQNADLDEAYGLITKMEESRIVLNKLLGPNGLITERERQKFLKNSGQDNSYDVGPSQGMGNNNGRVPQQNAAKGPPGLQGHPFAYEGSTQIGSAAKLKSLNQFGGNVQVAATLHDDANEDDFWYQAPKNGGDNFGPAGNIGSSGEYQGYVKNTNLPPSAGGLRTNSRKQGGAGQRF</sequence>
<feature type="compositionally biased region" description="Basic and acidic residues" evidence="1">
    <location>
        <begin position="10"/>
        <end position="30"/>
    </location>
</feature>